<dbReference type="CDD" id="cd06223">
    <property type="entry name" value="PRTases_typeI"/>
    <property type="match status" value="1"/>
</dbReference>
<dbReference type="GO" id="GO:0016757">
    <property type="term" value="F:glycosyltransferase activity"/>
    <property type="evidence" value="ECO:0007669"/>
    <property type="project" value="UniProtKB-KW"/>
</dbReference>
<dbReference type="PANTHER" id="PTHR43363">
    <property type="entry name" value="HYPOXANTHINE PHOSPHORIBOSYLTRANSFERASE"/>
    <property type="match status" value="1"/>
</dbReference>
<sequence length="177" mass="18673">MPISSEPEPTVSAPSTVTVTSGPEVLGWLEFGDAARLLAKDVLSSGFEPEVVVAVARGGLIIAGAVAYALGTKECGSINVEFYTDVEQRLEEPVILSPALDAPSLAGKKVLVVDDVSDSGRTLRLVVDIVRNAGADVRSACLYSKPGTVLEPDHVWRRVDGWITFPWSALAPVTAES</sequence>
<dbReference type="AlphaFoldDB" id="A0A942Y954"/>
<keyword evidence="1 4" id="KW-0328">Glycosyltransferase</keyword>
<evidence type="ECO:0000256" key="2">
    <source>
        <dbReference type="ARBA" id="ARBA00022679"/>
    </source>
</evidence>
<dbReference type="PANTHER" id="PTHR43363:SF1">
    <property type="entry name" value="HYPOXANTHINE-GUANINE PHOSPHORIBOSYLTRANSFERASE"/>
    <property type="match status" value="1"/>
</dbReference>
<dbReference type="SUPFAM" id="SSF53271">
    <property type="entry name" value="PRTase-like"/>
    <property type="match status" value="1"/>
</dbReference>
<name>A0A942Y954_9BACI</name>
<protein>
    <submittedName>
        <fullName evidence="4">Phosphoribosyltransferase</fullName>
    </submittedName>
</protein>
<keyword evidence="2" id="KW-0808">Transferase</keyword>
<evidence type="ECO:0000313" key="4">
    <source>
        <dbReference type="EMBL" id="MBS4183097.1"/>
    </source>
</evidence>
<gene>
    <name evidence="4" type="ORF">KHB02_17025</name>
</gene>
<dbReference type="InterPro" id="IPR000836">
    <property type="entry name" value="PRTase_dom"/>
</dbReference>
<reference evidence="4" key="1">
    <citation type="submission" date="2021-05" db="EMBL/GenBank/DDBJ databases">
        <title>Novel Bacillus species.</title>
        <authorList>
            <person name="Liu G."/>
        </authorList>
    </citation>
    <scope>NUCLEOTIDE SEQUENCE</scope>
    <source>
        <strain evidence="4">FJAT-50051</strain>
    </source>
</reference>
<evidence type="ECO:0000256" key="1">
    <source>
        <dbReference type="ARBA" id="ARBA00022676"/>
    </source>
</evidence>
<accession>A0A942Y954</accession>
<dbReference type="Pfam" id="PF00156">
    <property type="entry name" value="Pribosyltran"/>
    <property type="match status" value="1"/>
</dbReference>
<proteinExistence type="predicted"/>
<comment type="caution">
    <text evidence="4">The sequence shown here is derived from an EMBL/GenBank/DDBJ whole genome shotgun (WGS) entry which is preliminary data.</text>
</comment>
<dbReference type="Gene3D" id="3.40.50.2020">
    <property type="match status" value="1"/>
</dbReference>
<feature type="domain" description="Phosphoribosyltransferase" evidence="3">
    <location>
        <begin position="29"/>
        <end position="168"/>
    </location>
</feature>
<evidence type="ECO:0000259" key="3">
    <source>
        <dbReference type="Pfam" id="PF00156"/>
    </source>
</evidence>
<dbReference type="InterPro" id="IPR029057">
    <property type="entry name" value="PRTase-like"/>
</dbReference>
<dbReference type="EMBL" id="JAGYPE010000003">
    <property type="protein sequence ID" value="MBS4183097.1"/>
    <property type="molecule type" value="Genomic_DNA"/>
</dbReference>
<organism evidence="4">
    <name type="scientific">Neobacillus citreus</name>
    <dbReference type="NCBI Taxonomy" id="2833578"/>
    <lineage>
        <taxon>Bacteria</taxon>
        <taxon>Bacillati</taxon>
        <taxon>Bacillota</taxon>
        <taxon>Bacilli</taxon>
        <taxon>Bacillales</taxon>
        <taxon>Bacillaceae</taxon>
        <taxon>Neobacillus</taxon>
    </lineage>
</organism>